<accession>A0A2B7X246</accession>
<feature type="compositionally biased region" description="Basic residues" evidence="1">
    <location>
        <begin position="213"/>
        <end position="222"/>
    </location>
</feature>
<evidence type="ECO:0000256" key="1">
    <source>
        <dbReference type="SAM" id="MobiDB-lite"/>
    </source>
</evidence>
<dbReference type="PROSITE" id="PS50181">
    <property type="entry name" value="FBOX"/>
    <property type="match status" value="1"/>
</dbReference>
<evidence type="ECO:0000313" key="4">
    <source>
        <dbReference type="Proteomes" id="UP000224080"/>
    </source>
</evidence>
<feature type="region of interest" description="Disordered" evidence="1">
    <location>
        <begin position="1"/>
        <end position="21"/>
    </location>
</feature>
<protein>
    <recommendedName>
        <fullName evidence="2">F-box domain-containing protein</fullName>
    </recommendedName>
</protein>
<dbReference type="InterPro" id="IPR001810">
    <property type="entry name" value="F-box_dom"/>
</dbReference>
<proteinExistence type="predicted"/>
<feature type="domain" description="F-box" evidence="2">
    <location>
        <begin position="19"/>
        <end position="64"/>
    </location>
</feature>
<dbReference type="Gene3D" id="1.20.1280.50">
    <property type="match status" value="1"/>
</dbReference>
<feature type="region of interest" description="Disordered" evidence="1">
    <location>
        <begin position="467"/>
        <end position="491"/>
    </location>
</feature>
<sequence>MSSPINGFGPSSYEKQPKKPPILSLPPETLNAIFSYASSSDLVNLSRVSKPFHDLAAAQLYRSLSHVFDDRDLTTRQLALDRLTGVLDTLTISDYNYAAYIKEVSLDTIQNNRIGASVVSEFRSGSSAGRFLNTLLLGTIKRIVALESFRWNVRVELSPAIFATLGKHTSLQNVHVRLQDGLPTHASSPMSPPGSFLAGPPAAASIPPTTDHYHHHLHHHHQPPTAEGFSANADVKLAKRLNTQKRPHAARNFSRLSSLKSLAVLDLDTLDYVPEIAACISSSSTTLKTLKLSFSDTLALKARKKTVLDVSDTDTAQEDDDGGFLNGNMMASTAPPPPPPVGSQSLFGNPTPTNEADVRRERAVQEKALAQIFGLEKGTTIQQNLEKIADRAISNADEEIQVALRSLKRGVDRTFVEKLSAIVHKLEQSKGASGGSSISLDALQKIEKAATIYLERNETAYAYQKGKKKPFTSKKHSHKAPLAQKPGAQKQGSLFGAGVPPSKSAFGFDQGTHSATHDSLVHHSQYSQFAASNKGIFSHPPKASYPSGYSWPSQGSMYKSSAVLPGKPAKDWKPAGKAFEDYSSSASDAGESIFTKAQGGKHNENPEQPPILTPEEQKLEDELQHMVDMEHPDEVNNEDVEDQEFLDLSEDDKPKLFQFNSSSFDADGHAPGSSFKGKQPIRASDDPWSTSSPISRVHQESGAMEDTEDAIQAYIRLHHGIPVENLSIYLIPVKPSILCRAVNLSALKHLCLLNVGPQRPFWAMLTKLHKTTPLQLASIHTDNVTPSFLTFLNNLSYLEELFMVERSDRSKVECLAPKTEVVIEDIQKQVLAKHVAHLKRLMIRNDNDSSWSLNKESATLIGRRGSAMKELVVALDSPNFHVFMQNMHGLRSLRVLHVLFTQNDYCIGMLREIRLCAIDNVIQSAHMKVEYIAVSYALKEPTTTYISRLEHRPACPSYHPKNGSKNVHSGFDEDNDGDGNGVLNGYSGSPSECLAYKTSRSLKGKEKEVHLSWGFDEENSYDEEDDDDDEEEEEEEEELGHGRVTVHEGLKFYDVTGVKVWEKDVWALKL</sequence>
<dbReference type="Proteomes" id="UP000224080">
    <property type="component" value="Unassembled WGS sequence"/>
</dbReference>
<dbReference type="EMBL" id="PDNC01000055">
    <property type="protein sequence ID" value="PGH02837.1"/>
    <property type="molecule type" value="Genomic_DNA"/>
</dbReference>
<feature type="region of interest" description="Disordered" evidence="1">
    <location>
        <begin position="956"/>
        <end position="984"/>
    </location>
</feature>
<evidence type="ECO:0000313" key="3">
    <source>
        <dbReference type="EMBL" id="PGH02837.1"/>
    </source>
</evidence>
<dbReference type="OrthoDB" id="4200124at2759"/>
<reference evidence="3 4" key="1">
    <citation type="submission" date="2017-10" db="EMBL/GenBank/DDBJ databases">
        <title>Comparative genomics in systemic dimorphic fungi from Ajellomycetaceae.</title>
        <authorList>
            <person name="Munoz J.F."/>
            <person name="Mcewen J.G."/>
            <person name="Clay O.K."/>
            <person name="Cuomo C.A."/>
        </authorList>
    </citation>
    <scope>NUCLEOTIDE SEQUENCE [LARGE SCALE GENOMIC DNA]</scope>
    <source>
        <strain evidence="3 4">UAMH130</strain>
    </source>
</reference>
<dbReference type="Pfam" id="PF12937">
    <property type="entry name" value="F-box-like"/>
    <property type="match status" value="1"/>
</dbReference>
<feature type="region of interest" description="Disordered" evidence="1">
    <location>
        <begin position="182"/>
        <end position="228"/>
    </location>
</feature>
<dbReference type="SUPFAM" id="SSF81383">
    <property type="entry name" value="F-box domain"/>
    <property type="match status" value="1"/>
</dbReference>
<name>A0A2B7X246_9EURO</name>
<feature type="compositionally biased region" description="Basic residues" evidence="1">
    <location>
        <begin position="467"/>
        <end position="479"/>
    </location>
</feature>
<gene>
    <name evidence="3" type="ORF">GX51_04449</name>
</gene>
<feature type="region of interest" description="Disordered" evidence="1">
    <location>
        <begin position="657"/>
        <end position="705"/>
    </location>
</feature>
<organism evidence="3 4">
    <name type="scientific">Blastomyces parvus</name>
    <dbReference type="NCBI Taxonomy" id="2060905"/>
    <lineage>
        <taxon>Eukaryota</taxon>
        <taxon>Fungi</taxon>
        <taxon>Dikarya</taxon>
        <taxon>Ascomycota</taxon>
        <taxon>Pezizomycotina</taxon>
        <taxon>Eurotiomycetes</taxon>
        <taxon>Eurotiomycetidae</taxon>
        <taxon>Onygenales</taxon>
        <taxon>Ajellomycetaceae</taxon>
        <taxon>Blastomyces</taxon>
    </lineage>
</organism>
<dbReference type="InterPro" id="IPR036047">
    <property type="entry name" value="F-box-like_dom_sf"/>
</dbReference>
<dbReference type="CDD" id="cd22143">
    <property type="entry name" value="F-box_ScMDM30-like"/>
    <property type="match status" value="1"/>
</dbReference>
<dbReference type="AlphaFoldDB" id="A0A2B7X246"/>
<keyword evidence="4" id="KW-1185">Reference proteome</keyword>
<dbReference type="STRING" id="2060905.A0A2B7X246"/>
<feature type="compositionally biased region" description="Acidic residues" evidence="1">
    <location>
        <begin position="1015"/>
        <end position="1038"/>
    </location>
</feature>
<feature type="region of interest" description="Disordered" evidence="1">
    <location>
        <begin position="1013"/>
        <end position="1044"/>
    </location>
</feature>
<evidence type="ECO:0000259" key="2">
    <source>
        <dbReference type="PROSITE" id="PS50181"/>
    </source>
</evidence>
<comment type="caution">
    <text evidence="3">The sequence shown here is derived from an EMBL/GenBank/DDBJ whole genome shotgun (WGS) entry which is preliminary data.</text>
</comment>